<feature type="compositionally biased region" description="Gly residues" evidence="1">
    <location>
        <begin position="251"/>
        <end position="264"/>
    </location>
</feature>
<dbReference type="Pfam" id="PF06259">
    <property type="entry name" value="Abhydrolase_8"/>
    <property type="match status" value="1"/>
</dbReference>
<keyword evidence="4" id="KW-0378">Hydrolase</keyword>
<keyword evidence="2" id="KW-0472">Membrane</keyword>
<keyword evidence="2" id="KW-1133">Transmembrane helix</keyword>
<comment type="caution">
    <text evidence="4">The sequence shown here is derived from an EMBL/GenBank/DDBJ whole genome shotgun (WGS) entry which is preliminary data.</text>
</comment>
<feature type="transmembrane region" description="Helical" evidence="2">
    <location>
        <begin position="93"/>
        <end position="112"/>
    </location>
</feature>
<evidence type="ECO:0000256" key="2">
    <source>
        <dbReference type="SAM" id="Phobius"/>
    </source>
</evidence>
<feature type="transmembrane region" description="Helical" evidence="2">
    <location>
        <begin position="60"/>
        <end position="81"/>
    </location>
</feature>
<feature type="transmembrane region" description="Helical" evidence="2">
    <location>
        <begin position="33"/>
        <end position="53"/>
    </location>
</feature>
<reference evidence="4 5" key="1">
    <citation type="submission" date="2024-06" db="EMBL/GenBank/DDBJ databases">
        <title>The Natural Products Discovery Center: Release of the First 8490 Sequenced Strains for Exploring Actinobacteria Biosynthetic Diversity.</title>
        <authorList>
            <person name="Kalkreuter E."/>
            <person name="Kautsar S.A."/>
            <person name="Yang D."/>
            <person name="Bader C.D."/>
            <person name="Teijaro C.N."/>
            <person name="Fluegel L."/>
            <person name="Davis C.M."/>
            <person name="Simpson J.R."/>
            <person name="Lauterbach L."/>
            <person name="Steele A.D."/>
            <person name="Gui C."/>
            <person name="Meng S."/>
            <person name="Li G."/>
            <person name="Viehrig K."/>
            <person name="Ye F."/>
            <person name="Su P."/>
            <person name="Kiefer A.F."/>
            <person name="Nichols A."/>
            <person name="Cepeda A.J."/>
            <person name="Yan W."/>
            <person name="Fan B."/>
            <person name="Jiang Y."/>
            <person name="Adhikari A."/>
            <person name="Zheng C.-J."/>
            <person name="Schuster L."/>
            <person name="Cowan T.M."/>
            <person name="Smanski M.J."/>
            <person name="Chevrette M.G."/>
            <person name="De Carvalho L.P.S."/>
            <person name="Shen B."/>
        </authorList>
    </citation>
    <scope>NUCLEOTIDE SEQUENCE [LARGE SCALE GENOMIC DNA]</scope>
    <source>
        <strain evidence="4 5">NPDC005137</strain>
    </source>
</reference>
<accession>A0ABV2UAU4</accession>
<sequence>MLILVRVLFVVTVVGAIDVLTVASSVDAVDGRLLGMLLYAALPGTAGFVLSLYVRTGGVWIWRGLLAVHVWLAIGALASLSGDGGGGQGVPQLVMPIVVAVLLFHRGLRAWFELSVEQRAIEKPFILLRLITPSRDSGQSAMEYLGTVLVVVALVGALMATEVGGQLTGEIRSAICQLTGSACPATDGSVVAGHGAGADGGASSAGGTGSGGTDSGGSAASGGSESGGSDSGGSVASGGTASGGSAASGGTDSGGSAATGGAGGTDSSAHSGDLATQAGKGSGRPNGTGRAAEEGGGFFTGLVGDGLWGDVTGAADTVLHPVASGRNLRDQVVQYAQSANDKWSQGDRVGVAGDLIRASTGAGRVGVGLPGAGSRVGAVVQQAERDYLDARIPDDATPAGRKAWWDGLTQDRRDRYLVVSPDRIGNLDGIPAVTRDAANRDNLRDLIGKLEGRDDAKSKKQLAGLREIDRQLRENGKQPPMFLLGIGDGGNGRAIVSYGNPDTSKNVSAYVPGLNTSLDEEFAKNDLKRARDTAIGAQGYDRSSAAIVWLGYDAPQTPDGLGSLAVMGDGRAVKGGAAYSDFMGGIAATNQNKDPHLTAIGHSYGSRTVGAVTQRLGGIPGVDDIILVGSPGVGVDHAVDLGVGAGHVFVGAAANDPVTKLPSKPQSAVGAVGLVLAGPAGAYLAGDLADPGDDDLWFGKDPASKAFGARRFPVADGPPVISSHGLSAEAHSQYFDPVRDAMSADSIALIVSGHSNRLKMEEQR</sequence>
<proteinExistence type="predicted"/>
<dbReference type="Proteomes" id="UP001550044">
    <property type="component" value="Unassembled WGS sequence"/>
</dbReference>
<name>A0ABV2UAU4_9ACTN</name>
<feature type="compositionally biased region" description="Gly residues" evidence="1">
    <location>
        <begin position="198"/>
        <end position="215"/>
    </location>
</feature>
<gene>
    <name evidence="4" type="ORF">ABZV61_14270</name>
</gene>
<feature type="region of interest" description="Disordered" evidence="1">
    <location>
        <begin position="198"/>
        <end position="295"/>
    </location>
</feature>
<evidence type="ECO:0000313" key="4">
    <source>
        <dbReference type="EMBL" id="MET8433933.1"/>
    </source>
</evidence>
<evidence type="ECO:0000313" key="5">
    <source>
        <dbReference type="Proteomes" id="UP001550044"/>
    </source>
</evidence>
<feature type="domain" description="DUF1023" evidence="3">
    <location>
        <begin position="490"/>
        <end position="662"/>
    </location>
</feature>
<dbReference type="GO" id="GO:0016787">
    <property type="term" value="F:hydrolase activity"/>
    <property type="evidence" value="ECO:0007669"/>
    <property type="project" value="UniProtKB-KW"/>
</dbReference>
<protein>
    <submittedName>
        <fullName evidence="4">Alpha/beta hydrolase</fullName>
    </submittedName>
</protein>
<evidence type="ECO:0000256" key="1">
    <source>
        <dbReference type="SAM" id="MobiDB-lite"/>
    </source>
</evidence>
<evidence type="ECO:0000259" key="3">
    <source>
        <dbReference type="Pfam" id="PF06259"/>
    </source>
</evidence>
<feature type="compositionally biased region" description="Low complexity" evidence="1">
    <location>
        <begin position="232"/>
        <end position="250"/>
    </location>
</feature>
<dbReference type="RefSeq" id="WP_356709765.1">
    <property type="nucleotide sequence ID" value="NZ_JBEXIP010000009.1"/>
</dbReference>
<keyword evidence="5" id="KW-1185">Reference proteome</keyword>
<dbReference type="InterPro" id="IPR010427">
    <property type="entry name" value="DUF1023"/>
</dbReference>
<feature type="transmembrane region" description="Helical" evidence="2">
    <location>
        <begin position="144"/>
        <end position="161"/>
    </location>
</feature>
<dbReference type="EMBL" id="JBEXIP010000009">
    <property type="protein sequence ID" value="MET8433933.1"/>
    <property type="molecule type" value="Genomic_DNA"/>
</dbReference>
<keyword evidence="2" id="KW-0812">Transmembrane</keyword>
<organism evidence="4 5">
    <name type="scientific">Streptomyces sp. 900116325</name>
    <dbReference type="NCBI Taxonomy" id="3154295"/>
    <lineage>
        <taxon>Bacteria</taxon>
        <taxon>Bacillati</taxon>
        <taxon>Actinomycetota</taxon>
        <taxon>Actinomycetes</taxon>
        <taxon>Kitasatosporales</taxon>
        <taxon>Streptomycetaceae</taxon>
        <taxon>Streptomyces</taxon>
    </lineage>
</organism>